<dbReference type="EMBL" id="AZBU02000007">
    <property type="protein sequence ID" value="TKR69638.1"/>
    <property type="molecule type" value="Genomic_DNA"/>
</dbReference>
<name>A0A4U5MJS6_STECR</name>
<gene>
    <name evidence="3" type="ORF">L596_021774</name>
</gene>
<feature type="compositionally biased region" description="Polar residues" evidence="2">
    <location>
        <begin position="109"/>
        <end position="132"/>
    </location>
</feature>
<comment type="caution">
    <text evidence="3">The sequence shown here is derived from an EMBL/GenBank/DDBJ whole genome shotgun (WGS) entry which is preliminary data.</text>
</comment>
<evidence type="ECO:0000313" key="4">
    <source>
        <dbReference type="Proteomes" id="UP000298663"/>
    </source>
</evidence>
<evidence type="ECO:0000256" key="1">
    <source>
        <dbReference type="SAM" id="Coils"/>
    </source>
</evidence>
<protein>
    <submittedName>
        <fullName evidence="3">Uncharacterized protein</fullName>
    </submittedName>
</protein>
<keyword evidence="4" id="KW-1185">Reference proteome</keyword>
<dbReference type="Proteomes" id="UP000298663">
    <property type="component" value="Unassembled WGS sequence"/>
</dbReference>
<feature type="coiled-coil region" evidence="1">
    <location>
        <begin position="1"/>
        <end position="35"/>
    </location>
</feature>
<accession>A0A4U5MJS6</accession>
<organism evidence="3 4">
    <name type="scientific">Steinernema carpocapsae</name>
    <name type="common">Entomopathogenic nematode</name>
    <dbReference type="NCBI Taxonomy" id="34508"/>
    <lineage>
        <taxon>Eukaryota</taxon>
        <taxon>Metazoa</taxon>
        <taxon>Ecdysozoa</taxon>
        <taxon>Nematoda</taxon>
        <taxon>Chromadorea</taxon>
        <taxon>Rhabditida</taxon>
        <taxon>Tylenchina</taxon>
        <taxon>Panagrolaimomorpha</taxon>
        <taxon>Strongyloidoidea</taxon>
        <taxon>Steinernematidae</taxon>
        <taxon>Steinernema</taxon>
    </lineage>
</organism>
<reference evidence="3 4" key="1">
    <citation type="journal article" date="2015" name="Genome Biol.">
        <title>Comparative genomics of Steinernema reveals deeply conserved gene regulatory networks.</title>
        <authorList>
            <person name="Dillman A.R."/>
            <person name="Macchietto M."/>
            <person name="Porter C.F."/>
            <person name="Rogers A."/>
            <person name="Williams B."/>
            <person name="Antoshechkin I."/>
            <person name="Lee M.M."/>
            <person name="Goodwin Z."/>
            <person name="Lu X."/>
            <person name="Lewis E.E."/>
            <person name="Goodrich-Blair H."/>
            <person name="Stock S.P."/>
            <person name="Adams B.J."/>
            <person name="Sternberg P.W."/>
            <person name="Mortazavi A."/>
        </authorList>
    </citation>
    <scope>NUCLEOTIDE SEQUENCE [LARGE SCALE GENOMIC DNA]</scope>
    <source>
        <strain evidence="3 4">ALL</strain>
    </source>
</reference>
<proteinExistence type="predicted"/>
<sequence length="221" mass="23561">MSTLQNEVDNLKQRNNAHEALIDQLKNEKDVLIRALTSHGCKIPNQVSSNLASLIPTTTVPSYITASVPSSQSSVTQPLGLKRPHPDGNIYTVPLTSIKTVLPPPLKKIQNQNQPPHSRHNTSQEPTLTQVNAPAGNEMERPSTLPIPGATSGVDGGYDESKSGLWSGMPSITTPSGIMNDGTYPFLYTDTGLTPVSAQPALPVCTLGTPTPLGDNELRPL</sequence>
<evidence type="ECO:0000313" key="3">
    <source>
        <dbReference type="EMBL" id="TKR69638.1"/>
    </source>
</evidence>
<dbReference type="OrthoDB" id="5866312at2759"/>
<reference evidence="3 4" key="2">
    <citation type="journal article" date="2019" name="G3 (Bethesda)">
        <title>Hybrid Assembly of the Genome of the Entomopathogenic Nematode Steinernema carpocapsae Identifies the X-Chromosome.</title>
        <authorList>
            <person name="Serra L."/>
            <person name="Macchietto M."/>
            <person name="Macias-Munoz A."/>
            <person name="McGill C.J."/>
            <person name="Rodriguez I.M."/>
            <person name="Rodriguez B."/>
            <person name="Murad R."/>
            <person name="Mortazavi A."/>
        </authorList>
    </citation>
    <scope>NUCLEOTIDE SEQUENCE [LARGE SCALE GENOMIC DNA]</scope>
    <source>
        <strain evidence="3 4">ALL</strain>
    </source>
</reference>
<keyword evidence="1" id="KW-0175">Coiled coil</keyword>
<dbReference type="AlphaFoldDB" id="A0A4U5MJS6"/>
<feature type="region of interest" description="Disordered" evidence="2">
    <location>
        <begin position="106"/>
        <end position="162"/>
    </location>
</feature>
<evidence type="ECO:0000256" key="2">
    <source>
        <dbReference type="SAM" id="MobiDB-lite"/>
    </source>
</evidence>